<keyword evidence="6" id="KW-1185">Reference proteome</keyword>
<dbReference type="Pfam" id="PF09375">
    <property type="entry name" value="Peptidase_M75"/>
    <property type="match status" value="1"/>
</dbReference>
<feature type="signal peptide" evidence="3">
    <location>
        <begin position="1"/>
        <end position="24"/>
    </location>
</feature>
<feature type="chain" id="PRO_5015510159" evidence="3">
    <location>
        <begin position="25"/>
        <end position="365"/>
    </location>
</feature>
<dbReference type="InterPro" id="IPR038352">
    <property type="entry name" value="Imelysin_sf"/>
</dbReference>
<dbReference type="GO" id="GO:0030313">
    <property type="term" value="C:cell envelope"/>
    <property type="evidence" value="ECO:0007669"/>
    <property type="project" value="UniProtKB-SubCell"/>
</dbReference>
<sequence length="365" mass="40700">MKFSILRILALFAISLTLIISCDSDDSSSNTDTAAARETQMAHLYDNYIILLQQQHVNQANDLINTSNAFTLNPTSVTLLEARDSWKAAFLTWKNIEIFNVGPIQNAFLIPRVHTWPVSSTGIESRIIDATVQNSDDVDIIGATIKGYAAIEYMLFNQNDQVVIDQFTTGATTTDRKAYLNALSENLASRARESQDLWIDFESDFKTNLESGVNGNFNRIINAMVAGLESIKGRKIEEVLNSSPTDITLFENYRSQISKEAIKANLDAVYFTYTGDFNDIEGFGVEEYTSEVLNREDLNVELQSAFTAAYSTLNNMNDSLENIAITDINQLEVLKDDVQNIIRLLKVDFSSAASIVITFNDNDGD</sequence>
<dbReference type="InterPro" id="IPR018976">
    <property type="entry name" value="Imelysin-like"/>
</dbReference>
<protein>
    <submittedName>
        <fullName evidence="5">Putative lipoprotein</fullName>
    </submittedName>
</protein>
<evidence type="ECO:0000256" key="2">
    <source>
        <dbReference type="ARBA" id="ARBA00022729"/>
    </source>
</evidence>
<dbReference type="EMBL" id="PTJE01000001">
    <property type="protein sequence ID" value="PPK96871.1"/>
    <property type="molecule type" value="Genomic_DNA"/>
</dbReference>
<comment type="caution">
    <text evidence="5">The sequence shown here is derived from an EMBL/GenBank/DDBJ whole genome shotgun (WGS) entry which is preliminary data.</text>
</comment>
<dbReference type="Proteomes" id="UP000239002">
    <property type="component" value="Unassembled WGS sequence"/>
</dbReference>
<organism evidence="5 6">
    <name type="scientific">Nonlabens xylanidelens</name>
    <dbReference type="NCBI Taxonomy" id="191564"/>
    <lineage>
        <taxon>Bacteria</taxon>
        <taxon>Pseudomonadati</taxon>
        <taxon>Bacteroidota</taxon>
        <taxon>Flavobacteriia</taxon>
        <taxon>Flavobacteriales</taxon>
        <taxon>Flavobacteriaceae</taxon>
        <taxon>Nonlabens</taxon>
    </lineage>
</organism>
<dbReference type="OrthoDB" id="1157219at2"/>
<accession>A0A2S6IRR4</accession>
<comment type="subcellular location">
    <subcellularLocation>
        <location evidence="1">Cell envelope</location>
    </subcellularLocation>
</comment>
<evidence type="ECO:0000256" key="1">
    <source>
        <dbReference type="ARBA" id="ARBA00004196"/>
    </source>
</evidence>
<keyword evidence="2 3" id="KW-0732">Signal</keyword>
<evidence type="ECO:0000259" key="4">
    <source>
        <dbReference type="Pfam" id="PF09375"/>
    </source>
</evidence>
<dbReference type="PROSITE" id="PS51257">
    <property type="entry name" value="PROKAR_LIPOPROTEIN"/>
    <property type="match status" value="1"/>
</dbReference>
<evidence type="ECO:0000256" key="3">
    <source>
        <dbReference type="SAM" id="SignalP"/>
    </source>
</evidence>
<proteinExistence type="predicted"/>
<dbReference type="InterPro" id="IPR034984">
    <property type="entry name" value="Imelysin-like_IPPA"/>
</dbReference>
<dbReference type="CDD" id="cd14659">
    <property type="entry name" value="Imelysin-like_IPPA"/>
    <property type="match status" value="1"/>
</dbReference>
<reference evidence="5 6" key="1">
    <citation type="submission" date="2018-02" db="EMBL/GenBank/DDBJ databases">
        <title>Genomic Encyclopedia of Archaeal and Bacterial Type Strains, Phase II (KMG-II): from individual species to whole genera.</title>
        <authorList>
            <person name="Goeker M."/>
        </authorList>
    </citation>
    <scope>NUCLEOTIDE SEQUENCE [LARGE SCALE GENOMIC DNA]</scope>
    <source>
        <strain evidence="5 6">DSM 16809</strain>
    </source>
</reference>
<dbReference type="AlphaFoldDB" id="A0A2S6IRR4"/>
<name>A0A2S6IRR4_9FLAO</name>
<keyword evidence="5" id="KW-0449">Lipoprotein</keyword>
<evidence type="ECO:0000313" key="6">
    <source>
        <dbReference type="Proteomes" id="UP000239002"/>
    </source>
</evidence>
<dbReference type="RefSeq" id="WP_104514401.1">
    <property type="nucleotide sequence ID" value="NZ_MQVW01000027.1"/>
</dbReference>
<feature type="domain" description="Imelysin-like" evidence="4">
    <location>
        <begin position="54"/>
        <end position="321"/>
    </location>
</feature>
<evidence type="ECO:0000313" key="5">
    <source>
        <dbReference type="EMBL" id="PPK96871.1"/>
    </source>
</evidence>
<dbReference type="Gene3D" id="1.20.1420.20">
    <property type="entry name" value="M75 peptidase, HXXE motif"/>
    <property type="match status" value="1"/>
</dbReference>
<gene>
    <name evidence="5" type="ORF">LY01_00696</name>
</gene>